<dbReference type="EMBL" id="JAMKFB020000007">
    <property type="protein sequence ID" value="KAL0188022.1"/>
    <property type="molecule type" value="Genomic_DNA"/>
</dbReference>
<gene>
    <name evidence="3" type="ORF">M9458_015121</name>
</gene>
<dbReference type="Pfam" id="PF01477">
    <property type="entry name" value="PLAT"/>
    <property type="match status" value="1"/>
</dbReference>
<dbReference type="Gene3D" id="2.60.60.20">
    <property type="entry name" value="PLAT/LH2 domain"/>
    <property type="match status" value="1"/>
</dbReference>
<evidence type="ECO:0000259" key="2">
    <source>
        <dbReference type="PROSITE" id="PS50095"/>
    </source>
</evidence>
<dbReference type="PANTHER" id="PTHR10877">
    <property type="entry name" value="POLYCYSTIN FAMILY MEMBER"/>
    <property type="match status" value="1"/>
</dbReference>
<feature type="non-terminal residue" evidence="3">
    <location>
        <position position="59"/>
    </location>
</feature>
<evidence type="ECO:0000256" key="1">
    <source>
        <dbReference type="PROSITE-ProRule" id="PRU00152"/>
    </source>
</evidence>
<sequence length="59" mass="6398">VMVTLQFKDGQSEPFNLSDPEKPVFERGGVDVFVLSMPFSLGELQSIDISHDNSGGSPD</sequence>
<dbReference type="PROSITE" id="PS50095">
    <property type="entry name" value="PLAT"/>
    <property type="match status" value="1"/>
</dbReference>
<dbReference type="InterPro" id="IPR001024">
    <property type="entry name" value="PLAT/LH2_dom"/>
</dbReference>
<feature type="domain" description="PLAT" evidence="2">
    <location>
        <begin position="1"/>
        <end position="59"/>
    </location>
</feature>
<dbReference type="InterPro" id="IPR036392">
    <property type="entry name" value="PLAT/LH2_dom_sf"/>
</dbReference>
<dbReference type="Proteomes" id="UP001529510">
    <property type="component" value="Unassembled WGS sequence"/>
</dbReference>
<evidence type="ECO:0000313" key="4">
    <source>
        <dbReference type="Proteomes" id="UP001529510"/>
    </source>
</evidence>
<protein>
    <recommendedName>
        <fullName evidence="2">PLAT domain-containing protein</fullName>
    </recommendedName>
</protein>
<dbReference type="PANTHER" id="PTHR10877:SF197">
    <property type="entry name" value="POLYCYSTIC KIDNEY DISEASE PROTEIN 1-LIKE 2"/>
    <property type="match status" value="1"/>
</dbReference>
<evidence type="ECO:0000313" key="3">
    <source>
        <dbReference type="EMBL" id="KAL0188022.1"/>
    </source>
</evidence>
<organism evidence="3 4">
    <name type="scientific">Cirrhinus mrigala</name>
    <name type="common">Mrigala</name>
    <dbReference type="NCBI Taxonomy" id="683832"/>
    <lineage>
        <taxon>Eukaryota</taxon>
        <taxon>Metazoa</taxon>
        <taxon>Chordata</taxon>
        <taxon>Craniata</taxon>
        <taxon>Vertebrata</taxon>
        <taxon>Euteleostomi</taxon>
        <taxon>Actinopterygii</taxon>
        <taxon>Neopterygii</taxon>
        <taxon>Teleostei</taxon>
        <taxon>Ostariophysi</taxon>
        <taxon>Cypriniformes</taxon>
        <taxon>Cyprinidae</taxon>
        <taxon>Labeoninae</taxon>
        <taxon>Labeonini</taxon>
        <taxon>Cirrhinus</taxon>
    </lineage>
</organism>
<dbReference type="AlphaFoldDB" id="A0ABD0QQ83"/>
<comment type="caution">
    <text evidence="3">The sequence shown here is derived from an EMBL/GenBank/DDBJ whole genome shotgun (WGS) entry which is preliminary data.</text>
</comment>
<proteinExistence type="predicted"/>
<dbReference type="SUPFAM" id="SSF49723">
    <property type="entry name" value="Lipase/lipooxygenase domain (PLAT/LH2 domain)"/>
    <property type="match status" value="1"/>
</dbReference>
<keyword evidence="4" id="KW-1185">Reference proteome</keyword>
<dbReference type="InterPro" id="IPR051223">
    <property type="entry name" value="Polycystin"/>
</dbReference>
<name>A0ABD0QQ83_CIRMR</name>
<accession>A0ABD0QQ83</accession>
<reference evidence="3 4" key="1">
    <citation type="submission" date="2024-05" db="EMBL/GenBank/DDBJ databases">
        <title>Genome sequencing and assembly of Indian major carp, Cirrhinus mrigala (Hamilton, 1822).</title>
        <authorList>
            <person name="Mohindra V."/>
            <person name="Chowdhury L.M."/>
            <person name="Lal K."/>
            <person name="Jena J.K."/>
        </authorList>
    </citation>
    <scope>NUCLEOTIDE SEQUENCE [LARGE SCALE GENOMIC DNA]</scope>
    <source>
        <strain evidence="3">CM1030</strain>
        <tissue evidence="3">Blood</tissue>
    </source>
</reference>
<comment type="caution">
    <text evidence="1">Lacks conserved residue(s) required for the propagation of feature annotation.</text>
</comment>
<feature type="non-terminal residue" evidence="3">
    <location>
        <position position="1"/>
    </location>
</feature>